<reference evidence="8" key="2">
    <citation type="submission" date="2018-07" db="EMBL/GenBank/DDBJ databases">
        <authorList>
            <person name="Quirk P.G."/>
            <person name="Krulwich T.A."/>
        </authorList>
    </citation>
    <scope>NUCLEOTIDE SEQUENCE</scope>
</reference>
<dbReference type="InterPro" id="IPR013087">
    <property type="entry name" value="Znf_C2H2_type"/>
</dbReference>
<evidence type="ECO:0000256" key="4">
    <source>
        <dbReference type="ARBA" id="ARBA00022833"/>
    </source>
</evidence>
<dbReference type="Gene3D" id="3.30.1490.490">
    <property type="match status" value="1"/>
</dbReference>
<keyword evidence="4" id="KW-0862">Zinc</keyword>
<proteinExistence type="predicted"/>
<evidence type="ECO:0000256" key="2">
    <source>
        <dbReference type="ARBA" id="ARBA00022737"/>
    </source>
</evidence>
<evidence type="ECO:0000313" key="7">
    <source>
        <dbReference type="EMBL" id="SSW97421.1"/>
    </source>
</evidence>
<dbReference type="InterPro" id="IPR036236">
    <property type="entry name" value="Znf_C2H2_sf"/>
</dbReference>
<dbReference type="PROSITE" id="PS00028">
    <property type="entry name" value="ZINC_FINGER_C2H2_1"/>
    <property type="match status" value="2"/>
</dbReference>
<sequence length="921" mass="107846">MDIEKCKPYSHSVNGEDHKLVAKLKPFVCDICQIRYDEKTHLKQHIGHRHLPKNRKCPDCPVMVNNISIVSHQQTHRKKHICEKCGRLFQTTKRLLVHKEKICSSLDDLKCDADMLSKKFKCIICSYRGPNERALNKHVQRVHQSKNLEKTKTCDICKKQFNKISYSHHIRSHGRIQCEKCKKWLSTGSGFFKQHMLNHKKAEEDSGNIKIFQKAVGSDGIFRCYDETCTYKTHKKRLFVRHWQNRHGPKILKCDYPGCETGSMSEKQLWRHKNLHKRKDCQHCGTLFNELRDLNRHIANKICIESKSEVYQNSTPIHDLKCDKCSYTTYQSSALIRHRLHYHAPLIGKCTYPGCKNEEIMTKAKLTVHLKRHKNVSLNFTPLENENSSRETNSKILHDSFETVELQVLNQFKIESKPKCNMKDKNSVNKINEEIRNSQKTKFKLEDSIDDNEIDIVFELDIDTQKIGSLKTVKEVEPSIRNNDDPFNLKSNRDDLKIKPDIPTENDDKIIMGTRSEYEGELKTQQIQKGKVKNELISLTEISKLENNVKYLCEKCSYVTQNKKNLQYHMIMIHDSKLGCLECGTKISKDQYKEHIQTHILDYMCSLCPKRLSNRWSLKDHIKKNHPERGDLIEELSMQNIEAQKLKHKEKGQSKVIECAHCNYKTDERRNFLNHFARMHALNRCTCQYCGQSVNQINFKRHIFGHENSQKKTASFMCEKCSKIFVQKRSLEVHILSCSGEIKIFSSQDFKCEICDYATGLKKSLRNHYNMVHAPKDSQCPICLKMVRRAKLSSHVRWHENRFSCRFCEKSNFASRWHLKVHILKIHPGNEQMMVEDGLLRVKKVSLSERKGMQTVECEHCCKIIKYSQIKIHLLTHDKQIHCINEGCTKLFANKYALKAHTNRCKYKTKIEETIVKSECN</sequence>
<dbReference type="PROSITE" id="PS50157">
    <property type="entry name" value="ZINC_FINGER_C2H2_2"/>
    <property type="match status" value="3"/>
</dbReference>
<dbReference type="Pfam" id="PF00096">
    <property type="entry name" value="zf-C2H2"/>
    <property type="match status" value="2"/>
</dbReference>
<dbReference type="EMBL" id="UFQS01000016">
    <property type="protein sequence ID" value="SSW97421.1"/>
    <property type="molecule type" value="Genomic_DNA"/>
</dbReference>
<evidence type="ECO:0000256" key="3">
    <source>
        <dbReference type="ARBA" id="ARBA00022771"/>
    </source>
</evidence>
<protein>
    <submittedName>
        <fullName evidence="7">CSON003660 protein</fullName>
    </submittedName>
</protein>
<dbReference type="EMBL" id="UFQT01000016">
    <property type="protein sequence ID" value="SSX17807.1"/>
    <property type="molecule type" value="Genomic_DNA"/>
</dbReference>
<evidence type="ECO:0000256" key="5">
    <source>
        <dbReference type="PROSITE-ProRule" id="PRU00042"/>
    </source>
</evidence>
<feature type="domain" description="C2H2-type" evidence="6">
    <location>
        <begin position="716"/>
        <end position="743"/>
    </location>
</feature>
<keyword evidence="2" id="KW-0677">Repeat</keyword>
<dbReference type="GO" id="GO:0008270">
    <property type="term" value="F:zinc ion binding"/>
    <property type="evidence" value="ECO:0007669"/>
    <property type="project" value="UniProtKB-KW"/>
</dbReference>
<dbReference type="AlphaFoldDB" id="A0A336JZ04"/>
<reference evidence="7" key="1">
    <citation type="submission" date="2018-04" db="EMBL/GenBank/DDBJ databases">
        <authorList>
            <person name="Go L.Y."/>
            <person name="Mitchell J.A."/>
        </authorList>
    </citation>
    <scope>NUCLEOTIDE SEQUENCE</scope>
    <source>
        <tissue evidence="7">Whole organism</tissue>
    </source>
</reference>
<feature type="domain" description="C2H2-type" evidence="6">
    <location>
        <begin position="603"/>
        <end position="631"/>
    </location>
</feature>
<dbReference type="SUPFAM" id="SSF57667">
    <property type="entry name" value="beta-beta-alpha zinc fingers"/>
    <property type="match status" value="1"/>
</dbReference>
<name>A0A336JZ04_CULSO</name>
<keyword evidence="3 5" id="KW-0863">Zinc-finger</keyword>
<evidence type="ECO:0000256" key="1">
    <source>
        <dbReference type="ARBA" id="ARBA00022723"/>
    </source>
</evidence>
<dbReference type="SMART" id="SM00355">
    <property type="entry name" value="ZnF_C2H2"/>
    <property type="match status" value="22"/>
</dbReference>
<dbReference type="PANTHER" id="PTHR24379:SF121">
    <property type="entry name" value="C2H2-TYPE DOMAIN-CONTAINING PROTEIN"/>
    <property type="match status" value="1"/>
</dbReference>
<dbReference type="VEuPathDB" id="VectorBase:CSON003660"/>
<accession>A0A336JZ04</accession>
<dbReference type="Gene3D" id="3.30.160.60">
    <property type="entry name" value="Classic Zinc Finger"/>
    <property type="match status" value="4"/>
</dbReference>
<evidence type="ECO:0000313" key="8">
    <source>
        <dbReference type="EMBL" id="SSX17807.1"/>
    </source>
</evidence>
<organism evidence="7">
    <name type="scientific">Culicoides sonorensis</name>
    <name type="common">Biting midge</name>
    <dbReference type="NCBI Taxonomy" id="179676"/>
    <lineage>
        <taxon>Eukaryota</taxon>
        <taxon>Metazoa</taxon>
        <taxon>Ecdysozoa</taxon>
        <taxon>Arthropoda</taxon>
        <taxon>Hexapoda</taxon>
        <taxon>Insecta</taxon>
        <taxon>Pterygota</taxon>
        <taxon>Neoptera</taxon>
        <taxon>Endopterygota</taxon>
        <taxon>Diptera</taxon>
        <taxon>Nematocera</taxon>
        <taxon>Chironomoidea</taxon>
        <taxon>Ceratopogonidae</taxon>
        <taxon>Ceratopogoninae</taxon>
        <taxon>Culicoides</taxon>
        <taxon>Monoculicoides</taxon>
    </lineage>
</organism>
<keyword evidence="1" id="KW-0479">Metal-binding</keyword>
<gene>
    <name evidence="7" type="primary">CSON003660</name>
</gene>
<evidence type="ECO:0000259" key="6">
    <source>
        <dbReference type="PROSITE" id="PS50157"/>
    </source>
</evidence>
<feature type="domain" description="C2H2-type" evidence="6">
    <location>
        <begin position="750"/>
        <end position="778"/>
    </location>
</feature>
<dbReference type="PANTHER" id="PTHR24379">
    <property type="entry name" value="KRAB AND ZINC FINGER DOMAIN-CONTAINING"/>
    <property type="match status" value="1"/>
</dbReference>